<comment type="caution">
    <text evidence="2">The sequence shown here is derived from an EMBL/GenBank/DDBJ whole genome shotgun (WGS) entry which is preliminary data.</text>
</comment>
<dbReference type="GO" id="GO:0004672">
    <property type="term" value="F:protein kinase activity"/>
    <property type="evidence" value="ECO:0007669"/>
    <property type="project" value="InterPro"/>
</dbReference>
<feature type="domain" description="Protein kinase" evidence="1">
    <location>
        <begin position="1"/>
        <end position="238"/>
    </location>
</feature>
<accession>A0AAN7ZAB3</accession>
<sequence length="238" mass="27196">MPLNHYERRYSVKYGHSFGIITSRNASRQIFMIRTVSGRDAEERIQTIRQLRHPNLAENVEIYTGSDPSHFVISEFMATSLLHLCRAPIYPNEPQLSSILHQTHASVVFEVLTGLEFLLGHGLVYEQLSSVRVFVNFTGEVKIGDIDNCRRSGDMAALAMSFGRMTMKLMDKERVETASLGLTHPEKWSDEAIDMFTSITTTPTIQKLLAHAFFSKKNQEELVWLIPFVLISARYDRE</sequence>
<dbReference type="Proteomes" id="UP001305414">
    <property type="component" value="Unassembled WGS sequence"/>
</dbReference>
<dbReference type="GO" id="GO:0005524">
    <property type="term" value="F:ATP binding"/>
    <property type="evidence" value="ECO:0007669"/>
    <property type="project" value="InterPro"/>
</dbReference>
<dbReference type="PROSITE" id="PS50011">
    <property type="entry name" value="PROTEIN_KINASE_DOM"/>
    <property type="match status" value="1"/>
</dbReference>
<name>A0AAN7ZAB3_9PEZI</name>
<organism evidence="2 3">
    <name type="scientific">Xylaria bambusicola</name>
    <dbReference type="NCBI Taxonomy" id="326684"/>
    <lineage>
        <taxon>Eukaryota</taxon>
        <taxon>Fungi</taxon>
        <taxon>Dikarya</taxon>
        <taxon>Ascomycota</taxon>
        <taxon>Pezizomycotina</taxon>
        <taxon>Sordariomycetes</taxon>
        <taxon>Xylariomycetidae</taxon>
        <taxon>Xylariales</taxon>
        <taxon>Xylariaceae</taxon>
        <taxon>Xylaria</taxon>
    </lineage>
</organism>
<dbReference type="AlphaFoldDB" id="A0AAN7ZAB3"/>
<gene>
    <name evidence="2" type="ORF">RRF57_011759</name>
</gene>
<evidence type="ECO:0000313" key="2">
    <source>
        <dbReference type="EMBL" id="KAK5636047.1"/>
    </source>
</evidence>
<keyword evidence="3" id="KW-1185">Reference proteome</keyword>
<dbReference type="SUPFAM" id="SSF56112">
    <property type="entry name" value="Protein kinase-like (PK-like)"/>
    <property type="match status" value="1"/>
</dbReference>
<dbReference type="Gene3D" id="1.10.510.10">
    <property type="entry name" value="Transferase(Phosphotransferase) domain 1"/>
    <property type="match status" value="1"/>
</dbReference>
<dbReference type="InterPro" id="IPR000719">
    <property type="entry name" value="Prot_kinase_dom"/>
</dbReference>
<dbReference type="InterPro" id="IPR001245">
    <property type="entry name" value="Ser-Thr/Tyr_kinase_cat_dom"/>
</dbReference>
<dbReference type="InterPro" id="IPR011009">
    <property type="entry name" value="Kinase-like_dom_sf"/>
</dbReference>
<dbReference type="EMBL" id="JAWHQM010000061">
    <property type="protein sequence ID" value="KAK5636047.1"/>
    <property type="molecule type" value="Genomic_DNA"/>
</dbReference>
<evidence type="ECO:0000313" key="3">
    <source>
        <dbReference type="Proteomes" id="UP001305414"/>
    </source>
</evidence>
<evidence type="ECO:0000259" key="1">
    <source>
        <dbReference type="PROSITE" id="PS50011"/>
    </source>
</evidence>
<proteinExistence type="predicted"/>
<dbReference type="Pfam" id="PF07714">
    <property type="entry name" value="PK_Tyr_Ser-Thr"/>
    <property type="match status" value="1"/>
</dbReference>
<protein>
    <recommendedName>
        <fullName evidence="1">Protein kinase domain-containing protein</fullName>
    </recommendedName>
</protein>
<reference evidence="2 3" key="1">
    <citation type="submission" date="2023-10" db="EMBL/GenBank/DDBJ databases">
        <title>Draft genome sequence of Xylaria bambusicola isolate GMP-LS, the root and basal stem rot pathogen of sugarcane in Indonesia.</title>
        <authorList>
            <person name="Selvaraj P."/>
            <person name="Muralishankar V."/>
            <person name="Muruganantham S."/>
            <person name="Sp S."/>
            <person name="Haryani S."/>
            <person name="Lau K.J.X."/>
            <person name="Naqvi N.I."/>
        </authorList>
    </citation>
    <scope>NUCLEOTIDE SEQUENCE [LARGE SCALE GENOMIC DNA]</scope>
    <source>
        <strain evidence="2">GMP-LS</strain>
    </source>
</reference>